<dbReference type="RefSeq" id="WP_053551188.1">
    <property type="nucleotide sequence ID" value="NZ_CP010802.1"/>
</dbReference>
<dbReference type="Gene3D" id="2.70.70.10">
    <property type="entry name" value="Glucose Permease (Domain IIA)"/>
    <property type="match status" value="1"/>
</dbReference>
<dbReference type="KEGG" id="des:DSOUD_2397"/>
<gene>
    <name evidence="3" type="ORF">DSOUD_2397</name>
</gene>
<organism evidence="3 4">
    <name type="scientific">Desulfuromonas soudanensis</name>
    <dbReference type="NCBI Taxonomy" id="1603606"/>
    <lineage>
        <taxon>Bacteria</taxon>
        <taxon>Pseudomonadati</taxon>
        <taxon>Thermodesulfobacteriota</taxon>
        <taxon>Desulfuromonadia</taxon>
        <taxon>Desulfuromonadales</taxon>
        <taxon>Desulfuromonadaceae</taxon>
        <taxon>Desulfuromonas</taxon>
    </lineage>
</organism>
<dbReference type="PANTHER" id="PTHR21666">
    <property type="entry name" value="PEPTIDASE-RELATED"/>
    <property type="match status" value="1"/>
</dbReference>
<protein>
    <submittedName>
        <fullName evidence="3">Peptidase family M23</fullName>
    </submittedName>
</protein>
<dbReference type="GO" id="GO:0004222">
    <property type="term" value="F:metalloendopeptidase activity"/>
    <property type="evidence" value="ECO:0007669"/>
    <property type="project" value="TreeGrafter"/>
</dbReference>
<dbReference type="Pfam" id="PF01551">
    <property type="entry name" value="Peptidase_M23"/>
    <property type="match status" value="1"/>
</dbReference>
<keyword evidence="1" id="KW-0732">Signal</keyword>
<sequence length="284" mass="30381">MKLGLSLLLLLLFCGEAPAAGLSVTPAVIAAGGAALLRWEGEPPAVAVGRFNGQSFYLTPGADGATAVVGVDLEAEPGDFPVVVALTDRRGRTDIAEVTLRVQRIRRPEERLTLPPEMVTPRNPATRQRIREESRLLAELFAGTRPGFLPEAFLLPVFDPLGSPFGVRRILNGEPRSPHGGVDFRSPRGTAVRAPAAAQVAFVGDLYYTGRTVVLDHGEGLFSLYAHLEEILCRPGDRLSRSALLGRVGSSGRSTGPHLHWGVKLRGARVDPLSLVDLPLGEKP</sequence>
<dbReference type="Gene3D" id="2.60.40.1590">
    <property type="entry name" value="Peptidoglycan hydrolase domains"/>
    <property type="match status" value="1"/>
</dbReference>
<keyword evidence="4" id="KW-1185">Reference proteome</keyword>
<dbReference type="PATRIC" id="fig|1603606.3.peg.2599"/>
<dbReference type="CDD" id="cd12797">
    <property type="entry name" value="M23_peptidase"/>
    <property type="match status" value="1"/>
</dbReference>
<dbReference type="EMBL" id="CP010802">
    <property type="protein sequence ID" value="ALC17158.1"/>
    <property type="molecule type" value="Genomic_DNA"/>
</dbReference>
<name>A0A0M4D2F5_9BACT</name>
<accession>A0A0M4D2F5</accession>
<dbReference type="STRING" id="1603606.DSOUD_2397"/>
<evidence type="ECO:0000256" key="1">
    <source>
        <dbReference type="SAM" id="SignalP"/>
    </source>
</evidence>
<feature type="domain" description="M23ase beta-sheet core" evidence="2">
    <location>
        <begin position="178"/>
        <end position="272"/>
    </location>
</feature>
<evidence type="ECO:0000313" key="3">
    <source>
        <dbReference type="EMBL" id="ALC17158.1"/>
    </source>
</evidence>
<feature type="signal peptide" evidence="1">
    <location>
        <begin position="1"/>
        <end position="19"/>
    </location>
</feature>
<dbReference type="SUPFAM" id="SSF51261">
    <property type="entry name" value="Duplicated hybrid motif"/>
    <property type="match status" value="1"/>
</dbReference>
<dbReference type="InterPro" id="IPR016047">
    <property type="entry name" value="M23ase_b-sheet_dom"/>
</dbReference>
<dbReference type="PANTHER" id="PTHR21666:SF285">
    <property type="entry name" value="M23 FAMILY METALLOPEPTIDASE"/>
    <property type="match status" value="1"/>
</dbReference>
<reference evidence="3 4" key="1">
    <citation type="submission" date="2015-07" db="EMBL/GenBank/DDBJ databases">
        <title>Isolation and Genomic Characterization of a Novel Halophilic Metal-Reducing Deltaproteobacterium from the Deep Subsurface.</title>
        <authorList>
            <person name="Badalamenti J.P."/>
            <person name="Summers Z.M."/>
            <person name="Gralnick J.A."/>
            <person name="Bond D.R."/>
        </authorList>
    </citation>
    <scope>NUCLEOTIDE SEQUENCE [LARGE SCALE GENOMIC DNA]</scope>
    <source>
        <strain evidence="3 4">WTL</strain>
    </source>
</reference>
<dbReference type="InterPro" id="IPR050570">
    <property type="entry name" value="Cell_wall_metabolism_enzyme"/>
</dbReference>
<evidence type="ECO:0000313" key="4">
    <source>
        <dbReference type="Proteomes" id="UP000057158"/>
    </source>
</evidence>
<dbReference type="AlphaFoldDB" id="A0A0M4D2F5"/>
<feature type="chain" id="PRO_5005792046" evidence="1">
    <location>
        <begin position="20"/>
        <end position="284"/>
    </location>
</feature>
<dbReference type="InterPro" id="IPR011055">
    <property type="entry name" value="Dup_hybrid_motif"/>
</dbReference>
<dbReference type="OrthoDB" id="9815245at2"/>
<dbReference type="Proteomes" id="UP000057158">
    <property type="component" value="Chromosome"/>
</dbReference>
<evidence type="ECO:0000259" key="2">
    <source>
        <dbReference type="Pfam" id="PF01551"/>
    </source>
</evidence>
<proteinExistence type="predicted"/>